<evidence type="ECO:0000256" key="4">
    <source>
        <dbReference type="ARBA" id="ARBA00022448"/>
    </source>
</evidence>
<evidence type="ECO:0000256" key="5">
    <source>
        <dbReference type="ARBA" id="ARBA00022617"/>
    </source>
</evidence>
<keyword evidence="11 16" id="KW-1133">Transmembrane helix</keyword>
<dbReference type="SUPFAM" id="SSF81648">
    <property type="entry name" value="a domain/subunit of cytochrome bc1 complex (Ubiquinol-cytochrome c reductase)"/>
    <property type="match status" value="1"/>
</dbReference>
<evidence type="ECO:0000256" key="2">
    <source>
        <dbReference type="ARBA" id="ARBA00004448"/>
    </source>
</evidence>
<evidence type="ECO:0000256" key="13">
    <source>
        <dbReference type="ARBA" id="ARBA00023075"/>
    </source>
</evidence>
<accession>A0A6J3YU58</accession>
<dbReference type="GO" id="GO:0008121">
    <property type="term" value="F:quinol-cytochrome-c reductase activity"/>
    <property type="evidence" value="ECO:0007669"/>
    <property type="project" value="TreeGrafter"/>
</dbReference>
<comment type="similarity">
    <text evidence="16">Belongs to the cytochrome b family.</text>
</comment>
<evidence type="ECO:0000256" key="3">
    <source>
        <dbReference type="ARBA" id="ARBA00013531"/>
    </source>
</evidence>
<sequence>MVSLFRGNIVDLPTNASLNYFWCSGFMISSFLVIQVLSGFILSLSYSPESLLCFSITTNMILEGIFTWLVRYAHIWGVTFIFLLFFAHMGRALYYSSYSKLGVWNVGFVLYLLMMVEAFLGYVLPWHQMSYWAATVLTSIIKSIPFVGDTVFRYVVGHYCICGATLSRVYSAHVCLAFIILGVAVVHLFYLHLGGSNNPLYISNGYSDVVYFHSYYTIKDLYLFVVLFLFCISLMLIVPDFVLDLESFIEANPMVTPVSIKPEWYFLAFYAMLRSIESKIGGLVLVIIFLLVLWLPTTNVACQYCMGRQFLFWSIVSSFVGLSYLGACHPEFPFTLVSKLLSFLIIVFFCMFKVLWAVPYSSNDYLRFVS</sequence>
<dbReference type="PROSITE" id="PS51002">
    <property type="entry name" value="CYTB_NTER"/>
    <property type="match status" value="1"/>
</dbReference>
<feature type="domain" description="Cytochrome b/b6 N-terminal region profile" evidence="17">
    <location>
        <begin position="1"/>
        <end position="200"/>
    </location>
</feature>
<feature type="transmembrane region" description="Helical" evidence="16">
    <location>
        <begin position="340"/>
        <end position="358"/>
    </location>
</feature>
<keyword evidence="4 16" id="KW-0813">Transport</keyword>
<feature type="transmembrane region" description="Helical" evidence="16">
    <location>
        <begin position="129"/>
        <end position="148"/>
    </location>
</feature>
<feature type="transmembrane region" description="Helical" evidence="16">
    <location>
        <begin position="310"/>
        <end position="328"/>
    </location>
</feature>
<keyword evidence="12 16" id="KW-0408">Iron</keyword>
<evidence type="ECO:0000256" key="8">
    <source>
        <dbReference type="ARBA" id="ARBA00022723"/>
    </source>
</evidence>
<dbReference type="PANTHER" id="PTHR19271:SF16">
    <property type="entry name" value="CYTOCHROME B"/>
    <property type="match status" value="1"/>
</dbReference>
<evidence type="ECO:0000256" key="6">
    <source>
        <dbReference type="ARBA" id="ARBA00022660"/>
    </source>
</evidence>
<comment type="cofactor">
    <cofactor evidence="16">
        <name>heme b</name>
        <dbReference type="ChEBI" id="CHEBI:60344"/>
    </cofactor>
    <text evidence="16">Binds 2 heme groups non-covalently.</text>
</comment>
<dbReference type="PROSITE" id="PS51003">
    <property type="entry name" value="CYTB_CTER"/>
    <property type="match status" value="1"/>
</dbReference>
<dbReference type="PANTHER" id="PTHR19271">
    <property type="entry name" value="CYTOCHROME B"/>
    <property type="match status" value="1"/>
</dbReference>
<dbReference type="InterPro" id="IPR036150">
    <property type="entry name" value="Cyt_b/b6_C_sf"/>
</dbReference>
<protein>
    <recommendedName>
        <fullName evidence="3 16">Cytochrome b</fullName>
    </recommendedName>
</protein>
<keyword evidence="15 16" id="KW-0472">Membrane</keyword>
<evidence type="ECO:0000259" key="18">
    <source>
        <dbReference type="PROSITE" id="PS51003"/>
    </source>
</evidence>
<evidence type="ECO:0000256" key="12">
    <source>
        <dbReference type="ARBA" id="ARBA00023004"/>
    </source>
</evidence>
<comment type="function">
    <text evidence="1 16">Component of the ubiquinol-cytochrome c reductase complex (complex III or cytochrome b-c1 complex) that is part of the mitochondrial respiratory chain. The b-c1 complex mediates electron transfer from ubiquinol to cytochrome c. Contributes to the generation of a proton gradient across the mitochondrial membrane that is then used for ATP synthesis.</text>
</comment>
<feature type="transmembrane region" description="Helical" evidence="16">
    <location>
        <begin position="75"/>
        <end position="94"/>
    </location>
</feature>
<evidence type="ECO:0000256" key="7">
    <source>
        <dbReference type="ARBA" id="ARBA00022692"/>
    </source>
</evidence>
<evidence type="ECO:0000256" key="9">
    <source>
        <dbReference type="ARBA" id="ARBA00022792"/>
    </source>
</evidence>
<feature type="transmembrane region" description="Helical" evidence="16">
    <location>
        <begin position="221"/>
        <end position="243"/>
    </location>
</feature>
<evidence type="ECO:0000259" key="17">
    <source>
        <dbReference type="PROSITE" id="PS51002"/>
    </source>
</evidence>
<dbReference type="EMBL" id="MH536512">
    <property type="protein sequence ID" value="AYH51404.1"/>
    <property type="molecule type" value="Genomic_DNA"/>
</dbReference>
<feature type="transmembrane region" description="Helical" evidence="16">
    <location>
        <begin position="101"/>
        <end position="123"/>
    </location>
</feature>
<evidence type="ECO:0000256" key="11">
    <source>
        <dbReference type="ARBA" id="ARBA00022989"/>
    </source>
</evidence>
<dbReference type="InterPro" id="IPR005797">
    <property type="entry name" value="Cyt_b/b6_N"/>
</dbReference>
<dbReference type="GO" id="GO:0016491">
    <property type="term" value="F:oxidoreductase activity"/>
    <property type="evidence" value="ECO:0007669"/>
    <property type="project" value="UniProtKB-UniRule"/>
</dbReference>
<keyword evidence="6 16" id="KW-0679">Respiratory chain</keyword>
<evidence type="ECO:0000256" key="1">
    <source>
        <dbReference type="ARBA" id="ARBA00002566"/>
    </source>
</evidence>
<feature type="transmembrane region" description="Helical" evidence="16">
    <location>
        <begin position="169"/>
        <end position="190"/>
    </location>
</feature>
<dbReference type="InterPro" id="IPR005798">
    <property type="entry name" value="Cyt_b/b6_C"/>
</dbReference>
<dbReference type="InterPro" id="IPR016174">
    <property type="entry name" value="Di-haem_cyt_TM"/>
</dbReference>
<keyword evidence="14 16" id="KW-0496">Mitochondrion</keyword>
<feature type="transmembrane region" description="Helical" evidence="16">
    <location>
        <begin position="20"/>
        <end position="44"/>
    </location>
</feature>
<feature type="domain" description="Cytochrome b/b6 C-terminal region profile" evidence="18">
    <location>
        <begin position="202"/>
        <end position="366"/>
    </location>
</feature>
<proteinExistence type="inferred from homology"/>
<dbReference type="GO" id="GO:0005743">
    <property type="term" value="C:mitochondrial inner membrane"/>
    <property type="evidence" value="ECO:0007669"/>
    <property type="project" value="UniProtKB-SubCell"/>
</dbReference>
<evidence type="ECO:0000256" key="14">
    <source>
        <dbReference type="ARBA" id="ARBA00023128"/>
    </source>
</evidence>
<dbReference type="InterPro" id="IPR027387">
    <property type="entry name" value="Cytb/b6-like_sf"/>
</dbReference>
<dbReference type="Pfam" id="PF00032">
    <property type="entry name" value="Cytochrom_B_C"/>
    <property type="match status" value="1"/>
</dbReference>
<keyword evidence="5 16" id="KW-0349">Heme</keyword>
<keyword evidence="10 16" id="KW-0249">Electron transport</keyword>
<feature type="transmembrane region" description="Helical" evidence="16">
    <location>
        <begin position="280"/>
        <end position="298"/>
    </location>
</feature>
<keyword evidence="9" id="KW-0999">Mitochondrion inner membrane</keyword>
<organism evidence="19">
    <name type="scientific">Posthodiplostomum centrarchi</name>
    <dbReference type="NCBI Taxonomy" id="1954244"/>
    <lineage>
        <taxon>Eukaryota</taxon>
        <taxon>Metazoa</taxon>
        <taxon>Spiralia</taxon>
        <taxon>Lophotrochozoa</taxon>
        <taxon>Platyhelminthes</taxon>
        <taxon>Trematoda</taxon>
        <taxon>Digenea</taxon>
        <taxon>Diplostomida</taxon>
        <taxon>Diplostomoidea</taxon>
        <taxon>Diplostomidae</taxon>
        <taxon>Posthodiplostomum</taxon>
    </lineage>
</organism>
<evidence type="ECO:0000256" key="15">
    <source>
        <dbReference type="ARBA" id="ARBA00023136"/>
    </source>
</evidence>
<dbReference type="Gene3D" id="1.20.810.10">
    <property type="entry name" value="Cytochrome Bc1 Complex, Chain C"/>
    <property type="match status" value="1"/>
</dbReference>
<evidence type="ECO:0000256" key="16">
    <source>
        <dbReference type="RuleBase" id="RU362117"/>
    </source>
</evidence>
<comment type="subcellular location">
    <subcellularLocation>
        <location evidence="2">Mitochondrion inner membrane</location>
        <topology evidence="2">Multi-pass membrane protein</topology>
    </subcellularLocation>
</comment>
<dbReference type="SUPFAM" id="SSF81342">
    <property type="entry name" value="Transmembrane di-heme cytochromes"/>
    <property type="match status" value="1"/>
</dbReference>
<dbReference type="Pfam" id="PF00033">
    <property type="entry name" value="Cytochrome_B"/>
    <property type="match status" value="1"/>
</dbReference>
<evidence type="ECO:0000256" key="10">
    <source>
        <dbReference type="ARBA" id="ARBA00022982"/>
    </source>
</evidence>
<dbReference type="GO" id="GO:0006122">
    <property type="term" value="P:mitochondrial electron transport, ubiquinol to cytochrome c"/>
    <property type="evidence" value="ECO:0007669"/>
    <property type="project" value="TreeGrafter"/>
</dbReference>
<keyword evidence="8 16" id="KW-0479">Metal-binding</keyword>
<keyword evidence="7 16" id="KW-0812">Transmembrane</keyword>
<dbReference type="GO" id="GO:0046872">
    <property type="term" value="F:metal ion binding"/>
    <property type="evidence" value="ECO:0007669"/>
    <property type="project" value="UniProtKB-UniRule"/>
</dbReference>
<reference evidence="19" key="1">
    <citation type="journal article" date="2018" name="Int. J. Parasitol.">
        <title>Validity of the Diplostomoidea and Diplostomida (Digenea, Platyhelminthes) upheld in phylogenomic analysis.</title>
        <authorList>
            <person name="Locke S.A."/>
            <person name="Van Dam A."/>
            <person name="Caffara M."/>
            <person name="Pinto H.A."/>
            <person name="Lopez-Hernandez D."/>
            <person name="Blanar C.A."/>
        </authorList>
    </citation>
    <scope>NUCLEOTIDE SEQUENCE</scope>
    <source>
        <strain evidence="19">P.Ah.MTL.X.3</strain>
    </source>
</reference>
<keyword evidence="13" id="KW-0830">Ubiquinone</keyword>
<evidence type="ECO:0000313" key="19">
    <source>
        <dbReference type="EMBL" id="AYH51404.1"/>
    </source>
</evidence>
<geneLocation type="mitochondrion" evidence="19"/>
<gene>
    <name evidence="19" type="primary">CYTB</name>
</gene>
<dbReference type="AlphaFoldDB" id="A0A6J3YU58"/>
<name>A0A6J3YU58_9TREM</name>